<keyword evidence="3" id="KW-1185">Reference proteome</keyword>
<organism evidence="2 3">
    <name type="scientific">Borrelia maritima</name>
    <dbReference type="NCBI Taxonomy" id="2761123"/>
    <lineage>
        <taxon>Bacteria</taxon>
        <taxon>Pseudomonadati</taxon>
        <taxon>Spirochaetota</taxon>
        <taxon>Spirochaetia</taxon>
        <taxon>Spirochaetales</taxon>
        <taxon>Borreliaceae</taxon>
        <taxon>Borrelia</taxon>
    </lineage>
</organism>
<evidence type="ECO:0000256" key="1">
    <source>
        <dbReference type="SAM" id="SignalP"/>
    </source>
</evidence>
<dbReference type="OrthoDB" id="352162at2"/>
<dbReference type="Gene3D" id="1.10.3160.10">
    <property type="entry name" value="Bbcrasp-1"/>
    <property type="match status" value="1"/>
</dbReference>
<dbReference type="KEGG" id="bmat:DB723_04695"/>
<dbReference type="AlphaFoldDB" id="A0A5J6WBF4"/>
<dbReference type="RefSeq" id="WP_151553061.1">
    <property type="nucleotide sequence ID" value="NZ_CP044537.1"/>
</dbReference>
<feature type="chain" id="PRO_5023859779" evidence="1">
    <location>
        <begin position="23"/>
        <end position="224"/>
    </location>
</feature>
<dbReference type="GO" id="GO:0016740">
    <property type="term" value="F:transferase activity"/>
    <property type="evidence" value="ECO:0007669"/>
    <property type="project" value="UniProtKB-KW"/>
</dbReference>
<feature type="signal peptide" evidence="1">
    <location>
        <begin position="1"/>
        <end position="22"/>
    </location>
</feature>
<name>A0A5J6WBF4_9SPIR</name>
<dbReference type="InterPro" id="IPR008421">
    <property type="entry name" value="Borrelia_lipoprotein_PFam54/60"/>
</dbReference>
<dbReference type="Proteomes" id="UP000326393">
    <property type="component" value="Plasmid lp28-4"/>
</dbReference>
<geneLocation type="plasmid" evidence="2 3">
    <name>lp28-4</name>
</geneLocation>
<sequence>MKNNIILCMCVFLLLNSCTANHDTETRIKKHVNKTKNEYINEIKDLIATTKESIDKRKLLQAKPVDQNPVDDKNNKKVFEIDQRAFNFINSFLTDDEFNKFVTIFHKPTLKSPGKVLNSIAILELNIEQVINHLGSKKETLDKTKTLDLEKIKNSLEQLFSIRNFFSTIIKKVLLDHQNNENSIKPDDSKSETYFDTIYNQFNEKNKETVNLKKTILSIPIQAF</sequence>
<dbReference type="Pfam" id="PF05714">
    <property type="entry name" value="PFam54_60"/>
    <property type="match status" value="1"/>
</dbReference>
<reference evidence="2 3" key="1">
    <citation type="journal article" date="2020" name="Int. J. Syst. Evol. Microbiol.">
        <title>Borrelia maritima sp. nov., a novel species of the Borrelia burgdorferi sensu lato complex, occupying a basal position to North American species.</title>
        <authorList>
            <person name="Margos G."/>
            <person name="Fedorova N."/>
            <person name="Becker N.S."/>
            <person name="Kleinjan J.E."/>
            <person name="Marosevic D."/>
            <person name="Krebs S."/>
            <person name="Hui L."/>
            <person name="Fingerle V."/>
            <person name="Lane R.S."/>
        </authorList>
    </citation>
    <scope>NUCLEOTIDE SEQUENCE [LARGE SCALE GENOMIC DNA]</scope>
    <source>
        <strain evidence="2 3">CA690</strain>
    </source>
</reference>
<proteinExistence type="predicted"/>
<keyword evidence="2" id="KW-0808">Transferase</keyword>
<evidence type="ECO:0000313" key="2">
    <source>
        <dbReference type="EMBL" id="QFI15014.1"/>
    </source>
</evidence>
<protein>
    <submittedName>
        <fullName evidence="2">Blasticidin-S acetyltransferase</fullName>
    </submittedName>
</protein>
<keyword evidence="1" id="KW-0732">Signal</keyword>
<evidence type="ECO:0000313" key="3">
    <source>
        <dbReference type="Proteomes" id="UP000326393"/>
    </source>
</evidence>
<dbReference type="EMBL" id="CP044537">
    <property type="protein sequence ID" value="QFI15014.1"/>
    <property type="molecule type" value="Genomic_DNA"/>
</dbReference>
<gene>
    <name evidence="2" type="ORF">DB723_04695</name>
</gene>
<keyword evidence="2" id="KW-0614">Plasmid</keyword>
<accession>A0A5J6WBF4</accession>